<dbReference type="Gene3D" id="1.25.40.10">
    <property type="entry name" value="Tetratricopeptide repeat domain"/>
    <property type="match status" value="1"/>
</dbReference>
<dbReference type="InterPro" id="IPR019734">
    <property type="entry name" value="TPR_rpt"/>
</dbReference>
<evidence type="ECO:0000313" key="4">
    <source>
        <dbReference type="EMBL" id="MCC8361498.1"/>
    </source>
</evidence>
<dbReference type="SMART" id="SM00028">
    <property type="entry name" value="TPR"/>
    <property type="match status" value="4"/>
</dbReference>
<evidence type="ECO:0000313" key="5">
    <source>
        <dbReference type="Proteomes" id="UP001165293"/>
    </source>
</evidence>
<evidence type="ECO:0000256" key="1">
    <source>
        <dbReference type="ARBA" id="ARBA00022737"/>
    </source>
</evidence>
<dbReference type="SUPFAM" id="SSF48452">
    <property type="entry name" value="TPR-like"/>
    <property type="match status" value="1"/>
</dbReference>
<dbReference type="RefSeq" id="WP_230525156.1">
    <property type="nucleotide sequence ID" value="NZ_JAJGAK010000001.1"/>
</dbReference>
<gene>
    <name evidence="4" type="primary">pilW</name>
    <name evidence="4" type="ORF">LK996_00150</name>
</gene>
<keyword evidence="1" id="KW-0677">Repeat</keyword>
<dbReference type="PANTHER" id="PTHR44227">
    <property type="match status" value="1"/>
</dbReference>
<accession>A0ABS8JDE1</accession>
<sequence length="260" mass="27578">MALAGAGCSRVAFIKTDPSRGDFERTSEPVVVHETAEGKQRQTARNSLTLSEERLRTGDFAAAEKYARKGLAVDPNSAAANTMVAVAVDAQGRAQEAGGYYLRATEIAPKDGRALNNYGTWLCANGRAKESLDWFDRALQDPTYTTPAAAMANAGRCALDAGDSTRAERDLRMAIDADPTNAVALDALARLNFQGGRYMEARAFSERRLSAAPASAEALLLASQIEDKLGDSAAASRYGRRLREEFPGAALGNAGGSKSP</sequence>
<dbReference type="PANTHER" id="PTHR44227:SF3">
    <property type="entry name" value="PROTEIN O-MANNOSYL-TRANSFERASE TMTC4"/>
    <property type="match status" value="1"/>
</dbReference>
<proteinExistence type="predicted"/>
<feature type="repeat" description="TPR" evidence="3">
    <location>
        <begin position="148"/>
        <end position="181"/>
    </location>
</feature>
<dbReference type="InterPro" id="IPR052346">
    <property type="entry name" value="O-mannosyl-transferase_TMTC"/>
</dbReference>
<keyword evidence="5" id="KW-1185">Reference proteome</keyword>
<dbReference type="InterPro" id="IPR013360">
    <property type="entry name" value="Pilus_4_PilW"/>
</dbReference>
<dbReference type="NCBIfam" id="TIGR02521">
    <property type="entry name" value="type_IV_pilW"/>
    <property type="match status" value="1"/>
</dbReference>
<dbReference type="EMBL" id="JAJGAK010000001">
    <property type="protein sequence ID" value="MCC8361498.1"/>
    <property type="molecule type" value="Genomic_DNA"/>
</dbReference>
<reference evidence="4" key="1">
    <citation type="submission" date="2021-10" db="EMBL/GenBank/DDBJ databases">
        <authorList>
            <person name="Lyu M."/>
            <person name="Wang X."/>
            <person name="Meng X."/>
            <person name="Xu K."/>
        </authorList>
    </citation>
    <scope>NUCLEOTIDE SEQUENCE</scope>
    <source>
        <strain evidence="4">A6</strain>
    </source>
</reference>
<organism evidence="4 5">
    <name type="scientific">Noviluteimonas lactosilytica</name>
    <dbReference type="NCBI Taxonomy" id="2888523"/>
    <lineage>
        <taxon>Bacteria</taxon>
        <taxon>Pseudomonadati</taxon>
        <taxon>Pseudomonadota</taxon>
        <taxon>Gammaproteobacteria</taxon>
        <taxon>Lysobacterales</taxon>
        <taxon>Lysobacteraceae</taxon>
        <taxon>Noviluteimonas</taxon>
    </lineage>
</organism>
<evidence type="ECO:0000256" key="3">
    <source>
        <dbReference type="PROSITE-ProRule" id="PRU00339"/>
    </source>
</evidence>
<name>A0ABS8JDE1_9GAMM</name>
<dbReference type="Proteomes" id="UP001165293">
    <property type="component" value="Unassembled WGS sequence"/>
</dbReference>
<dbReference type="Pfam" id="PF13432">
    <property type="entry name" value="TPR_16"/>
    <property type="match status" value="1"/>
</dbReference>
<evidence type="ECO:0000256" key="2">
    <source>
        <dbReference type="ARBA" id="ARBA00022803"/>
    </source>
</evidence>
<protein>
    <submittedName>
        <fullName evidence="4">Type IV pilus biogenesis/stability protein PilW</fullName>
    </submittedName>
</protein>
<dbReference type="InterPro" id="IPR011990">
    <property type="entry name" value="TPR-like_helical_dom_sf"/>
</dbReference>
<keyword evidence="2 3" id="KW-0802">TPR repeat</keyword>
<dbReference type="PROSITE" id="PS50005">
    <property type="entry name" value="TPR"/>
    <property type="match status" value="1"/>
</dbReference>
<comment type="caution">
    <text evidence="4">The sequence shown here is derived from an EMBL/GenBank/DDBJ whole genome shotgun (WGS) entry which is preliminary data.</text>
</comment>